<keyword evidence="4" id="KW-0175">Coiled coil</keyword>
<feature type="region of interest" description="Disordered" evidence="5">
    <location>
        <begin position="290"/>
        <end position="326"/>
    </location>
</feature>
<evidence type="ECO:0000313" key="8">
    <source>
        <dbReference type="Proteomes" id="UP000786811"/>
    </source>
</evidence>
<keyword evidence="8" id="KW-1185">Reference proteome</keyword>
<dbReference type="InterPro" id="IPR013083">
    <property type="entry name" value="Znf_RING/FYVE/PHD"/>
</dbReference>
<keyword evidence="1 3" id="KW-0863">Zinc-finger</keyword>
<dbReference type="GO" id="GO:0031297">
    <property type="term" value="P:replication fork processing"/>
    <property type="evidence" value="ECO:0007669"/>
    <property type="project" value="TreeGrafter"/>
</dbReference>
<dbReference type="InterPro" id="IPR001841">
    <property type="entry name" value="Znf_RING"/>
</dbReference>
<dbReference type="PANTHER" id="PTHR46569:SF1">
    <property type="entry name" value="E3 UBIQUITIN-PROTEIN LIGASE RFWD3-RELATED"/>
    <property type="match status" value="1"/>
</dbReference>
<dbReference type="GO" id="GO:0090734">
    <property type="term" value="C:site of DNA damage"/>
    <property type="evidence" value="ECO:0007669"/>
    <property type="project" value="TreeGrafter"/>
</dbReference>
<feature type="domain" description="RING-type" evidence="6">
    <location>
        <begin position="5"/>
        <end position="46"/>
    </location>
</feature>
<organism evidence="7 8">
    <name type="scientific">Cotesia congregata</name>
    <name type="common">Parasitoid wasp</name>
    <name type="synonym">Apanteles congregatus</name>
    <dbReference type="NCBI Taxonomy" id="51543"/>
    <lineage>
        <taxon>Eukaryota</taxon>
        <taxon>Metazoa</taxon>
        <taxon>Ecdysozoa</taxon>
        <taxon>Arthropoda</taxon>
        <taxon>Hexapoda</taxon>
        <taxon>Insecta</taxon>
        <taxon>Pterygota</taxon>
        <taxon>Neoptera</taxon>
        <taxon>Endopterygota</taxon>
        <taxon>Hymenoptera</taxon>
        <taxon>Apocrita</taxon>
        <taxon>Ichneumonoidea</taxon>
        <taxon>Braconidae</taxon>
        <taxon>Microgastrinae</taxon>
        <taxon>Cotesia</taxon>
    </lineage>
</organism>
<sequence>MHVSCPICVSRIESGDDIVSTNCGHVFHYPCLTQWLERSKSCPQCREKTSSSRIHRLYFNVPNSESIRDDPVLLQERVDNMQFQVMLKDKEISNLKDESHKYKIQAAGLRKEVLKLESDVEQKKNTIGALKEQAKHFKAASDEAKKFKEQAELYKTKLDDIKDVQMVLLSTDKEVNDIVTSTDERKLSIYVSALKKELTKCTENRRYHREQIRKLRDDLMKANGEIDRLREQSRKTQSIEEVIITLEAENQALKNRLEEVLNSQNLETSGAETKRDDKTYTKSNLQENVLTAKDTNATNRHNEKKRSGVRDEEDLTGINPRYKVQNIVPDMKRKLSSMNTASNLPGSSILAKKPRPAYDPMALTRPRDDTYISDGLGGYKKYEEFPTSNKTGMKKKFVRSNSASGRNSKSQKDLLNFKIDNFVDLT</sequence>
<dbReference type="GO" id="GO:0061630">
    <property type="term" value="F:ubiquitin protein ligase activity"/>
    <property type="evidence" value="ECO:0007669"/>
    <property type="project" value="TreeGrafter"/>
</dbReference>
<dbReference type="AlphaFoldDB" id="A0A8J2MIU8"/>
<keyword evidence="2" id="KW-0862">Zinc</keyword>
<evidence type="ECO:0000313" key="7">
    <source>
        <dbReference type="EMBL" id="CAG5083838.1"/>
    </source>
</evidence>
<evidence type="ECO:0000256" key="3">
    <source>
        <dbReference type="PROSITE-ProRule" id="PRU00175"/>
    </source>
</evidence>
<name>A0A8J2MIU8_COTCN</name>
<feature type="coiled-coil region" evidence="4">
    <location>
        <begin position="92"/>
        <end position="164"/>
    </location>
</feature>
<gene>
    <name evidence="7" type="ORF">HICCMSTLAB_LOCUS3944</name>
</gene>
<evidence type="ECO:0000256" key="5">
    <source>
        <dbReference type="SAM" id="MobiDB-lite"/>
    </source>
</evidence>
<evidence type="ECO:0000256" key="1">
    <source>
        <dbReference type="ARBA" id="ARBA00022771"/>
    </source>
</evidence>
<dbReference type="InterPro" id="IPR052639">
    <property type="entry name" value="TRAIP_ubiq-protein_ligase"/>
</dbReference>
<dbReference type="GO" id="GO:0005634">
    <property type="term" value="C:nucleus"/>
    <property type="evidence" value="ECO:0007669"/>
    <property type="project" value="TreeGrafter"/>
</dbReference>
<dbReference type="Pfam" id="PF13639">
    <property type="entry name" value="zf-RING_2"/>
    <property type="match status" value="1"/>
</dbReference>
<feature type="region of interest" description="Disordered" evidence="5">
    <location>
        <begin position="338"/>
        <end position="366"/>
    </location>
</feature>
<dbReference type="PROSITE" id="PS50089">
    <property type="entry name" value="ZF_RING_2"/>
    <property type="match status" value="1"/>
</dbReference>
<feature type="compositionally biased region" description="Polar residues" evidence="5">
    <location>
        <begin position="290"/>
        <end position="299"/>
    </location>
</feature>
<dbReference type="SUPFAM" id="SSF57850">
    <property type="entry name" value="RING/U-box"/>
    <property type="match status" value="1"/>
</dbReference>
<dbReference type="SMART" id="SM00184">
    <property type="entry name" value="RING"/>
    <property type="match status" value="1"/>
</dbReference>
<dbReference type="PANTHER" id="PTHR46569">
    <property type="entry name" value="E3 UBIQUITIN-PROTEIN LIGASE TRAIP"/>
    <property type="match status" value="1"/>
</dbReference>
<accession>A0A8J2MIU8</accession>
<evidence type="ECO:0000256" key="4">
    <source>
        <dbReference type="SAM" id="Coils"/>
    </source>
</evidence>
<dbReference type="OrthoDB" id="8062037at2759"/>
<dbReference type="Gene3D" id="3.30.40.10">
    <property type="entry name" value="Zinc/RING finger domain, C3HC4 (zinc finger)"/>
    <property type="match status" value="1"/>
</dbReference>
<dbReference type="EMBL" id="CAJNRD030001118">
    <property type="protein sequence ID" value="CAG5083838.1"/>
    <property type="molecule type" value="Genomic_DNA"/>
</dbReference>
<keyword evidence="1 3" id="KW-0479">Metal-binding</keyword>
<dbReference type="GO" id="GO:0016567">
    <property type="term" value="P:protein ubiquitination"/>
    <property type="evidence" value="ECO:0007669"/>
    <property type="project" value="TreeGrafter"/>
</dbReference>
<protein>
    <submittedName>
        <fullName evidence="7">Similar to TRAIP: E3 ubiquitin-protein ligase TRAIP (Homo sapiens)</fullName>
    </submittedName>
</protein>
<dbReference type="Proteomes" id="UP000786811">
    <property type="component" value="Unassembled WGS sequence"/>
</dbReference>
<dbReference type="GO" id="GO:0008270">
    <property type="term" value="F:zinc ion binding"/>
    <property type="evidence" value="ECO:0007669"/>
    <property type="project" value="UniProtKB-KW"/>
</dbReference>
<feature type="coiled-coil region" evidence="4">
    <location>
        <begin position="212"/>
        <end position="263"/>
    </location>
</feature>
<evidence type="ECO:0000256" key="2">
    <source>
        <dbReference type="ARBA" id="ARBA00022833"/>
    </source>
</evidence>
<proteinExistence type="predicted"/>
<reference evidence="7" key="1">
    <citation type="submission" date="2021-04" db="EMBL/GenBank/DDBJ databases">
        <authorList>
            <person name="Chebbi M.A.C M."/>
        </authorList>
    </citation>
    <scope>NUCLEOTIDE SEQUENCE</scope>
</reference>
<evidence type="ECO:0000259" key="6">
    <source>
        <dbReference type="PROSITE" id="PS50089"/>
    </source>
</evidence>
<comment type="caution">
    <text evidence="7">The sequence shown here is derived from an EMBL/GenBank/DDBJ whole genome shotgun (WGS) entry which is preliminary data.</text>
</comment>